<sequence>MSSQRVSCRHSWIICRRSRHHTTATVSYCRGLPEPSQIRLFVQNVAVPWRNSSCIGAGFGSTMQDEENASMPFWRLVINLCFRNMNFLHVFSILHRERKRRRSSQVRSKVPHQSNLNSNLTPRRFKTKSSSIKCELRMTN</sequence>
<proteinExistence type="predicted"/>
<feature type="region of interest" description="Disordered" evidence="1">
    <location>
        <begin position="102"/>
        <end position="130"/>
    </location>
</feature>
<reference evidence="2" key="2">
    <citation type="submission" date="2020-07" db="EMBL/GenBank/DDBJ databases">
        <authorList>
            <person name="Vera ALvarez R."/>
            <person name="Arias-Moreno D.M."/>
            <person name="Jimenez-Jacinto V."/>
            <person name="Jimenez-Bremont J.F."/>
            <person name="Swaminathan K."/>
            <person name="Moose S.P."/>
            <person name="Guerrero-Gonzalez M.L."/>
            <person name="Marino-Ramirez L."/>
            <person name="Landsman D."/>
            <person name="Rodriguez-Kessler M."/>
            <person name="Delgado-Sanchez P."/>
        </authorList>
    </citation>
    <scope>NUCLEOTIDE SEQUENCE</scope>
    <source>
        <tissue evidence="2">Cladode</tissue>
    </source>
</reference>
<reference evidence="2" key="1">
    <citation type="journal article" date="2013" name="J. Plant Res.">
        <title>Effect of fungi and light on seed germination of three Opuntia species from semiarid lands of central Mexico.</title>
        <authorList>
            <person name="Delgado-Sanchez P."/>
            <person name="Jimenez-Bremont J.F."/>
            <person name="Guerrero-Gonzalez Mde L."/>
            <person name="Flores J."/>
        </authorList>
    </citation>
    <scope>NUCLEOTIDE SEQUENCE</scope>
    <source>
        <tissue evidence="2">Cladode</tissue>
    </source>
</reference>
<accession>A0A7C9CL98</accession>
<organism evidence="2">
    <name type="scientific">Opuntia streptacantha</name>
    <name type="common">Prickly pear cactus</name>
    <name type="synonym">Opuntia cardona</name>
    <dbReference type="NCBI Taxonomy" id="393608"/>
    <lineage>
        <taxon>Eukaryota</taxon>
        <taxon>Viridiplantae</taxon>
        <taxon>Streptophyta</taxon>
        <taxon>Embryophyta</taxon>
        <taxon>Tracheophyta</taxon>
        <taxon>Spermatophyta</taxon>
        <taxon>Magnoliopsida</taxon>
        <taxon>eudicotyledons</taxon>
        <taxon>Gunneridae</taxon>
        <taxon>Pentapetalae</taxon>
        <taxon>Caryophyllales</taxon>
        <taxon>Cactineae</taxon>
        <taxon>Cactaceae</taxon>
        <taxon>Opuntioideae</taxon>
        <taxon>Opuntia</taxon>
    </lineage>
</organism>
<evidence type="ECO:0000256" key="1">
    <source>
        <dbReference type="SAM" id="MobiDB-lite"/>
    </source>
</evidence>
<evidence type="ECO:0000313" key="2">
    <source>
        <dbReference type="EMBL" id="MBA4618683.1"/>
    </source>
</evidence>
<name>A0A7C9CL98_OPUST</name>
<feature type="compositionally biased region" description="Polar residues" evidence="1">
    <location>
        <begin position="111"/>
        <end position="121"/>
    </location>
</feature>
<dbReference type="EMBL" id="GISG01021708">
    <property type="protein sequence ID" value="MBA4618683.1"/>
    <property type="molecule type" value="Transcribed_RNA"/>
</dbReference>
<protein>
    <submittedName>
        <fullName evidence="2">Uncharacterized protein</fullName>
    </submittedName>
</protein>
<dbReference type="AlphaFoldDB" id="A0A7C9CL98"/>